<evidence type="ECO:0000313" key="2">
    <source>
        <dbReference type="EMBL" id="MBF4769705.1"/>
    </source>
</evidence>
<feature type="transmembrane region" description="Helical" evidence="1">
    <location>
        <begin position="42"/>
        <end position="61"/>
    </location>
</feature>
<comment type="caution">
    <text evidence="2">The sequence shown here is derived from an EMBL/GenBank/DDBJ whole genome shotgun (WGS) entry which is preliminary data.</text>
</comment>
<keyword evidence="1" id="KW-0472">Membrane</keyword>
<dbReference type="RefSeq" id="WP_194697849.1">
    <property type="nucleotide sequence ID" value="NZ_JADKPO010000030.1"/>
</dbReference>
<keyword evidence="3" id="KW-1185">Reference proteome</keyword>
<gene>
    <name evidence="2" type="ORF">ISU10_18200</name>
</gene>
<dbReference type="AlphaFoldDB" id="A0A930VTP0"/>
<evidence type="ECO:0000313" key="3">
    <source>
        <dbReference type="Proteomes" id="UP000660668"/>
    </source>
</evidence>
<proteinExistence type="predicted"/>
<evidence type="ECO:0000256" key="1">
    <source>
        <dbReference type="SAM" id="Phobius"/>
    </source>
</evidence>
<name>A0A930VTP0_9ACTN</name>
<dbReference type="Proteomes" id="UP000660668">
    <property type="component" value="Unassembled WGS sequence"/>
</dbReference>
<accession>A0A930VTP0</accession>
<keyword evidence="1" id="KW-0812">Transmembrane</keyword>
<organism evidence="2 3">
    <name type="scientific">Nocardioides agariphilus</name>
    <dbReference type="NCBI Taxonomy" id="433664"/>
    <lineage>
        <taxon>Bacteria</taxon>
        <taxon>Bacillati</taxon>
        <taxon>Actinomycetota</taxon>
        <taxon>Actinomycetes</taxon>
        <taxon>Propionibacteriales</taxon>
        <taxon>Nocardioidaceae</taxon>
        <taxon>Nocardioides</taxon>
    </lineage>
</organism>
<keyword evidence="1" id="KW-1133">Transmembrane helix</keyword>
<sequence>MRGYARSRRAFSTSCGLVVAIATTIAVHSANLRLYFDPQSSTVRLGLLTPVLSVIALHQSLGLPLGEMEAVFGRELRRLRALHVLAALAVLAVGALVYVAVHGATDAVGQSVRNTAILVGLLLATSTVTGPDAAWVVPVGVVLATYGFGVDYDGGRPRGWAVLFHAPAPPDVLAGVGFLAIAALLFVVRGPRGARLGDGGQ</sequence>
<feature type="transmembrane region" description="Helical" evidence="1">
    <location>
        <begin position="82"/>
        <end position="101"/>
    </location>
</feature>
<reference evidence="2" key="1">
    <citation type="submission" date="2020-11" db="EMBL/GenBank/DDBJ databases">
        <title>Nocardioides cynanchi sp. nov., isolated from soil of rhizosphere of Cynanchum wilfordii.</title>
        <authorList>
            <person name="Lee J.-S."/>
            <person name="Suh M.K."/>
            <person name="Kim J.-S."/>
        </authorList>
    </citation>
    <scope>NUCLEOTIDE SEQUENCE</scope>
    <source>
        <strain evidence="2">KCTC 19276</strain>
    </source>
</reference>
<protein>
    <submittedName>
        <fullName evidence="2">Uncharacterized protein</fullName>
    </submittedName>
</protein>
<dbReference type="EMBL" id="JADKPO010000030">
    <property type="protein sequence ID" value="MBF4769705.1"/>
    <property type="molecule type" value="Genomic_DNA"/>
</dbReference>
<feature type="transmembrane region" description="Helical" evidence="1">
    <location>
        <begin position="172"/>
        <end position="188"/>
    </location>
</feature>